<dbReference type="SUPFAM" id="SSF51621">
    <property type="entry name" value="Phosphoenolpyruvate/pyruvate domain"/>
    <property type="match status" value="1"/>
</dbReference>
<keyword evidence="2" id="KW-1185">Reference proteome</keyword>
<dbReference type="EMBL" id="PQXJ01000301">
    <property type="protein sequence ID" value="TGO53226.1"/>
    <property type="molecule type" value="Genomic_DNA"/>
</dbReference>
<organism evidence="1 2">
    <name type="scientific">Botryotinia narcissicola</name>
    <dbReference type="NCBI Taxonomy" id="278944"/>
    <lineage>
        <taxon>Eukaryota</taxon>
        <taxon>Fungi</taxon>
        <taxon>Dikarya</taxon>
        <taxon>Ascomycota</taxon>
        <taxon>Pezizomycotina</taxon>
        <taxon>Leotiomycetes</taxon>
        <taxon>Helotiales</taxon>
        <taxon>Sclerotiniaceae</taxon>
        <taxon>Botryotinia</taxon>
    </lineage>
</organism>
<protein>
    <submittedName>
        <fullName evidence="1">Uncharacterized protein</fullName>
    </submittedName>
</protein>
<reference evidence="1 2" key="1">
    <citation type="submission" date="2017-12" db="EMBL/GenBank/DDBJ databases">
        <title>Comparative genomics of Botrytis spp.</title>
        <authorList>
            <person name="Valero-Jimenez C.A."/>
            <person name="Tapia P."/>
            <person name="Veloso J."/>
            <person name="Silva-Moreno E."/>
            <person name="Staats M."/>
            <person name="Valdes J.H."/>
            <person name="Van Kan J.A.L."/>
        </authorList>
    </citation>
    <scope>NUCLEOTIDE SEQUENCE [LARGE SCALE GENOMIC DNA]</scope>
    <source>
        <strain evidence="1 2">MUCL2120</strain>
    </source>
</reference>
<dbReference type="InterPro" id="IPR040442">
    <property type="entry name" value="Pyrv_kinase-like_dom_sf"/>
</dbReference>
<proteinExistence type="predicted"/>
<accession>A0A4Z1HVV8</accession>
<dbReference type="AlphaFoldDB" id="A0A4Z1HVV8"/>
<dbReference type="Proteomes" id="UP000297452">
    <property type="component" value="Unassembled WGS sequence"/>
</dbReference>
<sequence length="114" mass="12383">MNALIDSLTNGNASSSHEGVLAYRAPSLLQPHRARDAIRDAHDGKIAPLVGFFVGLPSPPIAKVAAQLGYDCVWIDWEHTSMSVETMTQMVHDVQFMSEGKSFAIVRVSGHDHA</sequence>
<dbReference type="InterPro" id="IPR050251">
    <property type="entry name" value="HpcH-HpaI_aldolase"/>
</dbReference>
<name>A0A4Z1HVV8_9HELO</name>
<evidence type="ECO:0000313" key="1">
    <source>
        <dbReference type="EMBL" id="TGO53226.1"/>
    </source>
</evidence>
<dbReference type="InterPro" id="IPR015813">
    <property type="entry name" value="Pyrv/PenolPyrv_kinase-like_dom"/>
</dbReference>
<dbReference type="PANTHER" id="PTHR30502:SF8">
    <property type="entry name" value="SYNTHASE, PUTATIVE-RELATED"/>
    <property type="match status" value="1"/>
</dbReference>
<evidence type="ECO:0000313" key="2">
    <source>
        <dbReference type="Proteomes" id="UP000297452"/>
    </source>
</evidence>
<dbReference type="GO" id="GO:0016832">
    <property type="term" value="F:aldehyde-lyase activity"/>
    <property type="evidence" value="ECO:0007669"/>
    <property type="project" value="TreeGrafter"/>
</dbReference>
<dbReference type="GO" id="GO:0005737">
    <property type="term" value="C:cytoplasm"/>
    <property type="evidence" value="ECO:0007669"/>
    <property type="project" value="TreeGrafter"/>
</dbReference>
<dbReference type="Gene3D" id="3.20.20.60">
    <property type="entry name" value="Phosphoenolpyruvate-binding domains"/>
    <property type="match status" value="1"/>
</dbReference>
<gene>
    <name evidence="1" type="ORF">BOTNAR_0301g00120</name>
</gene>
<dbReference type="STRING" id="278944.A0A4Z1HVV8"/>
<dbReference type="PANTHER" id="PTHR30502">
    <property type="entry name" value="2-KETO-3-DEOXY-L-RHAMNONATE ALDOLASE"/>
    <property type="match status" value="1"/>
</dbReference>
<comment type="caution">
    <text evidence="1">The sequence shown here is derived from an EMBL/GenBank/DDBJ whole genome shotgun (WGS) entry which is preliminary data.</text>
</comment>
<dbReference type="OrthoDB" id="1621678at2759"/>